<sequence length="260" mass="28252">MQILFIGDVVGKSGCRYLERTLPELRRQYGADVTIVNGENSAPGNGITTASAQQIFQCGADLITTGNHAFQRRDSLAIFERRDVLRPANYPEGCPGHGVEILDLGRCRVAVLNLMGTVFLEALDNPFAAADALLAEIDTPNIFVDFHAEATSEKKCMGYYLAGRVTAVCGTHTHVQTADEEILEGHTGYITDAGMTGPARSVLGVDVQRATDKQRLHCPVQFIEATGEAMLNGVSITFDPSTGKCTKIERIFMRESTNVR</sequence>
<dbReference type="Gene3D" id="3.60.21.10">
    <property type="match status" value="1"/>
</dbReference>
<organism evidence="3 4">
    <name type="scientific">Ruminococcus champanellensis (strain DSM 18848 / JCM 17042 / KCTC 15320 / 18P13)</name>
    <dbReference type="NCBI Taxonomy" id="213810"/>
    <lineage>
        <taxon>Bacteria</taxon>
        <taxon>Bacillati</taxon>
        <taxon>Bacillota</taxon>
        <taxon>Clostridia</taxon>
        <taxon>Eubacteriales</taxon>
        <taxon>Oscillospiraceae</taxon>
        <taxon>Ruminococcus</taxon>
    </lineage>
</organism>
<evidence type="ECO:0000313" key="4">
    <source>
        <dbReference type="Proteomes" id="UP000007054"/>
    </source>
</evidence>
<dbReference type="PANTHER" id="PTHR36303:SF1">
    <property type="entry name" value="2',3'-CYCLIC-NUCLEOTIDE 2'-PHOSPHODIESTERASE"/>
    <property type="match status" value="1"/>
</dbReference>
<feature type="binding site" evidence="2">
    <location>
        <position position="174"/>
    </location>
    <ligand>
        <name>Fe cation</name>
        <dbReference type="ChEBI" id="CHEBI:24875"/>
        <label>1</label>
    </ligand>
</feature>
<dbReference type="PATRIC" id="fig|213810.4.peg.90"/>
<dbReference type="GO" id="GO:0046872">
    <property type="term" value="F:metal ion binding"/>
    <property type="evidence" value="ECO:0007669"/>
    <property type="project" value="UniProtKB-KW"/>
</dbReference>
<reference evidence="3" key="2">
    <citation type="submission" date="2010-03" db="EMBL/GenBank/DDBJ databases">
        <authorList>
            <person name="Pajon A."/>
        </authorList>
    </citation>
    <scope>NUCLEOTIDE SEQUENCE</scope>
    <source>
        <strain evidence="3">Type strain: 18P13</strain>
    </source>
</reference>
<dbReference type="HOGENOM" id="CLU_068238_0_0_9"/>
<dbReference type="PIRSF" id="PIRSF004789">
    <property type="entry name" value="DR1281"/>
    <property type="match status" value="1"/>
</dbReference>
<feature type="binding site" evidence="2">
    <location>
        <position position="67"/>
    </location>
    <ligand>
        <name>Fe cation</name>
        <dbReference type="ChEBI" id="CHEBI:24875"/>
        <label>2</label>
    </ligand>
</feature>
<feature type="binding site" evidence="2">
    <location>
        <position position="39"/>
    </location>
    <ligand>
        <name>Fe cation</name>
        <dbReference type="ChEBI" id="CHEBI:24875"/>
        <label>1</label>
    </ligand>
</feature>
<dbReference type="SUPFAM" id="SSF56300">
    <property type="entry name" value="Metallo-dependent phosphatases"/>
    <property type="match status" value="1"/>
</dbReference>
<dbReference type="BioCyc" id="RCHA213810:RUM_RS01140-MONOMER"/>
<dbReference type="GO" id="GO:0004113">
    <property type="term" value="F:2',3'-cyclic-nucleotide 3'-phosphodiesterase activity"/>
    <property type="evidence" value="ECO:0007669"/>
    <property type="project" value="TreeGrafter"/>
</dbReference>
<keyword evidence="2" id="KW-0479">Metal-binding</keyword>
<dbReference type="KEGG" id="rch:RUM_02380"/>
<proteinExistence type="predicted"/>
<feature type="binding site" evidence="2">
    <location>
        <position position="147"/>
    </location>
    <ligand>
        <name>Fe cation</name>
        <dbReference type="ChEBI" id="CHEBI:24875"/>
        <label>2</label>
    </ligand>
</feature>
<name>D4LA40_RUMC1</name>
<dbReference type="InterPro" id="IPR005235">
    <property type="entry name" value="YmdB-like"/>
</dbReference>
<feature type="active site" description="Proton donor" evidence="1">
    <location>
        <position position="68"/>
    </location>
</feature>
<dbReference type="RefSeq" id="WP_015557392.1">
    <property type="nucleotide sequence ID" value="NC_021039.1"/>
</dbReference>
<dbReference type="Proteomes" id="UP000007054">
    <property type="component" value="Chromosome"/>
</dbReference>
<dbReference type="GeneID" id="83155077"/>
<dbReference type="Pfam" id="PF13277">
    <property type="entry name" value="YmdB"/>
    <property type="match status" value="1"/>
</dbReference>
<keyword evidence="4" id="KW-1185">Reference proteome</keyword>
<gene>
    <name evidence="3" type="ordered locus">RUM_02380</name>
</gene>
<dbReference type="InterPro" id="IPR029052">
    <property type="entry name" value="Metallo-depent_PP-like"/>
</dbReference>
<dbReference type="NCBIfam" id="TIGR00282">
    <property type="entry name" value="TIGR00282 family metallophosphoesterase"/>
    <property type="match status" value="1"/>
</dbReference>
<feature type="binding site" evidence="2">
    <location>
        <position position="8"/>
    </location>
    <ligand>
        <name>Fe cation</name>
        <dbReference type="ChEBI" id="CHEBI:24875"/>
        <label>1</label>
    </ligand>
</feature>
<evidence type="ECO:0000313" key="3">
    <source>
        <dbReference type="EMBL" id="CBL16485.1"/>
    </source>
</evidence>
<accession>D4LA40</accession>
<dbReference type="PANTHER" id="PTHR36303">
    <property type="entry name" value="2',3'-CYCLIC-NUCLEOTIDE 2'-PHOSPHODIESTERASE"/>
    <property type="match status" value="1"/>
</dbReference>
<dbReference type="EMBL" id="FP929052">
    <property type="protein sequence ID" value="CBL16485.1"/>
    <property type="molecule type" value="Genomic_DNA"/>
</dbReference>
<evidence type="ECO:0008006" key="5">
    <source>
        <dbReference type="Google" id="ProtNLM"/>
    </source>
</evidence>
<evidence type="ECO:0000256" key="1">
    <source>
        <dbReference type="PIRSR" id="PIRSR004789-50"/>
    </source>
</evidence>
<feature type="binding site" evidence="2">
    <location>
        <position position="39"/>
    </location>
    <ligand>
        <name>Fe cation</name>
        <dbReference type="ChEBI" id="CHEBI:24875"/>
        <label>2</label>
    </ligand>
</feature>
<feature type="binding site" evidence="2">
    <location>
        <position position="40"/>
    </location>
    <ligand>
        <name>Fe cation</name>
        <dbReference type="ChEBI" id="CHEBI:24875"/>
        <label>1</label>
    </ligand>
</feature>
<protein>
    <recommendedName>
        <fullName evidence="5">Metallophosphoesterase, MG_246/BB_0505 family</fullName>
    </recommendedName>
</protein>
<dbReference type="STRING" id="213810.RUM_02380"/>
<evidence type="ECO:0000256" key="2">
    <source>
        <dbReference type="PIRSR" id="PIRSR004789-51"/>
    </source>
</evidence>
<feature type="binding site" evidence="2">
    <location>
        <position position="172"/>
    </location>
    <ligand>
        <name>Fe cation</name>
        <dbReference type="ChEBI" id="CHEBI:24875"/>
        <label>2</label>
    </ligand>
</feature>
<dbReference type="AlphaFoldDB" id="D4LA40"/>
<reference evidence="3" key="1">
    <citation type="submission" date="2010-03" db="EMBL/GenBank/DDBJ databases">
        <title>The genome sequence of Ruminococcus sp. 18P13.</title>
        <authorList>
            <consortium name="metaHIT consortium -- http://www.metahit.eu/"/>
            <person name="Pajon A."/>
            <person name="Turner K."/>
            <person name="Parkhill J."/>
            <person name="Bernalier A."/>
        </authorList>
    </citation>
    <scope>NUCLEOTIDE SEQUENCE [LARGE SCALE GENOMIC DNA]</scope>
    <source>
        <strain evidence="3">Type strain: 18P13</strain>
    </source>
</reference>